<evidence type="ECO:0000313" key="7">
    <source>
        <dbReference type="Proteomes" id="UP000095358"/>
    </source>
</evidence>
<dbReference type="STRING" id="29833.A0A1E5RJU8"/>
<dbReference type="CDD" id="cd16443">
    <property type="entry name" value="LplA"/>
    <property type="match status" value="1"/>
</dbReference>
<evidence type="ECO:0000256" key="4">
    <source>
        <dbReference type="ARBA" id="ARBA00015925"/>
    </source>
</evidence>
<dbReference type="InterPro" id="IPR004562">
    <property type="entry name" value="LipoylTrfase_LipoateP_Ligase"/>
</dbReference>
<dbReference type="GO" id="GO:0005739">
    <property type="term" value="C:mitochondrion"/>
    <property type="evidence" value="ECO:0007669"/>
    <property type="project" value="TreeGrafter"/>
</dbReference>
<dbReference type="Pfam" id="PF21948">
    <property type="entry name" value="LplA-B_cat"/>
    <property type="match status" value="1"/>
</dbReference>
<dbReference type="EMBL" id="LPNN01000005">
    <property type="protein sequence ID" value="OEJ87166.1"/>
    <property type="molecule type" value="Genomic_DNA"/>
</dbReference>
<dbReference type="Proteomes" id="UP000095358">
    <property type="component" value="Unassembled WGS sequence"/>
</dbReference>
<comment type="caution">
    <text evidence="6">The sequence shown here is derived from an EMBL/GenBank/DDBJ whole genome shotgun (WGS) entry which is preliminary data.</text>
</comment>
<evidence type="ECO:0000313" key="6">
    <source>
        <dbReference type="EMBL" id="OEJ87166.1"/>
    </source>
</evidence>
<comment type="similarity">
    <text evidence="3">Belongs to the LplA family.</text>
</comment>
<evidence type="ECO:0000256" key="2">
    <source>
        <dbReference type="ARBA" id="ARBA00005085"/>
    </source>
</evidence>
<organism evidence="6 7">
    <name type="scientific">Hanseniaspora uvarum</name>
    <name type="common">Yeast</name>
    <name type="synonym">Kloeckera apiculata</name>
    <dbReference type="NCBI Taxonomy" id="29833"/>
    <lineage>
        <taxon>Eukaryota</taxon>
        <taxon>Fungi</taxon>
        <taxon>Dikarya</taxon>
        <taxon>Ascomycota</taxon>
        <taxon>Saccharomycotina</taxon>
        <taxon>Saccharomycetes</taxon>
        <taxon>Saccharomycodales</taxon>
        <taxon>Saccharomycodaceae</taxon>
        <taxon>Hanseniaspora</taxon>
    </lineage>
</organism>
<dbReference type="PANTHER" id="PTHR12561:SF3">
    <property type="entry name" value="LIPOYLTRANSFERASE 1, MITOCHONDRIAL"/>
    <property type="match status" value="1"/>
</dbReference>
<evidence type="ECO:0000256" key="1">
    <source>
        <dbReference type="ARBA" id="ARBA00003253"/>
    </source>
</evidence>
<comment type="function">
    <text evidence="1">Catalyzes both the ATP-dependent activation of exogenously supplied lipoate to lipoyl-AMP and the transfer of the activated lipoyl onto the lipoyl domains of lipoate-dependent enzymes.</text>
</comment>
<dbReference type="GO" id="GO:0009249">
    <property type="term" value="P:protein lipoylation"/>
    <property type="evidence" value="ECO:0007669"/>
    <property type="project" value="InterPro"/>
</dbReference>
<dbReference type="AlphaFoldDB" id="A0A1E5RJU8"/>
<sequence>MRAYKSFFVNNIRHSSNFFDLKNTPFENVSGKEKESSDVKDLNNMYSNMFESQQISTSNRAMQNEGNDLDDINKEINDFFGTPSFDTLDTENKNDIEEIQNPQQFIDLVKSDSKFCIVSNSKNPFYNLSMEDFIFRNTPIDKANLASPFNSQRLMLYINDKTCVFGKNQNPFKEVNLKSKLLKKNGGNYDLVRRYSGGGTVVHDIGNVNYSYLTSRNEFDQKFFNSFIVNLVNNYLSASQNHVLDVHLNTETTRNGLLDMNERGDITCNGYKVSGSAFKIALNKSYHHGTMLIDSNLREFSKIMRPKLRKSEHVNNGIRYDMEEFSEETDVDSVRSPIENLKKLTNNALSSPEQFIQILVNGFKSLFSNNQKIKTYSIDPESVDFMEVYKLCTENNLKNSSKGFTELATQDWIYRHTPSFKYTNKTTGFYYRVKKGVVIDTNDTNNNIQINKSLFRDDLMV</sequence>
<keyword evidence="7" id="KW-1185">Reference proteome</keyword>
<dbReference type="VEuPathDB" id="FungiDB:AWRI3580_g2508"/>
<dbReference type="GO" id="GO:0016874">
    <property type="term" value="F:ligase activity"/>
    <property type="evidence" value="ECO:0007669"/>
    <property type="project" value="UniProtKB-KW"/>
</dbReference>
<dbReference type="OrthoDB" id="201621at2759"/>
<reference evidence="7" key="1">
    <citation type="journal article" date="2016" name="Genome Announc.">
        <title>Genome sequences of three species of Hanseniaspora isolated from spontaneous wine fermentations.</title>
        <authorList>
            <person name="Sternes P.R."/>
            <person name="Lee D."/>
            <person name="Kutyna D.R."/>
            <person name="Borneman A.R."/>
        </authorList>
    </citation>
    <scope>NUCLEOTIDE SEQUENCE [LARGE SCALE GENOMIC DNA]</scope>
    <source>
        <strain evidence="7">AWRI3580</strain>
    </source>
</reference>
<dbReference type="UniPathway" id="UPA00537">
    <property type="reaction ID" value="UER00595"/>
</dbReference>
<dbReference type="SUPFAM" id="SSF55681">
    <property type="entry name" value="Class II aaRS and biotin synthetases"/>
    <property type="match status" value="1"/>
</dbReference>
<dbReference type="GO" id="GO:0017118">
    <property type="term" value="F:lipoyltransferase activity"/>
    <property type="evidence" value="ECO:0007669"/>
    <property type="project" value="TreeGrafter"/>
</dbReference>
<evidence type="ECO:0000259" key="5">
    <source>
        <dbReference type="PROSITE" id="PS51733"/>
    </source>
</evidence>
<proteinExistence type="inferred from homology"/>
<feature type="domain" description="BPL/LPL catalytic" evidence="5">
    <location>
        <begin position="148"/>
        <end position="341"/>
    </location>
</feature>
<keyword evidence="6" id="KW-0436">Ligase</keyword>
<evidence type="ECO:0000256" key="3">
    <source>
        <dbReference type="ARBA" id="ARBA00008242"/>
    </source>
</evidence>
<dbReference type="InterPro" id="IPR004143">
    <property type="entry name" value="BPL_LPL_catalytic"/>
</dbReference>
<name>A0A1E5RJU8_HANUV</name>
<protein>
    <recommendedName>
        <fullName evidence="4">Putative lipoate-protein ligase A</fullName>
    </recommendedName>
</protein>
<dbReference type="InterPro" id="IPR045864">
    <property type="entry name" value="aa-tRNA-synth_II/BPL/LPL"/>
</dbReference>
<comment type="pathway">
    <text evidence="2">Protein modification; protein lipoylation via exogenous pathway; protein N(6)-(lipoyl)lysine from lipoate: step 2/2.</text>
</comment>
<dbReference type="PANTHER" id="PTHR12561">
    <property type="entry name" value="LIPOATE-PROTEIN LIGASE"/>
    <property type="match status" value="1"/>
</dbReference>
<accession>A0A1E5RJU8</accession>
<dbReference type="PROSITE" id="PS51733">
    <property type="entry name" value="BPL_LPL_CATALYTIC"/>
    <property type="match status" value="1"/>
</dbReference>
<gene>
    <name evidence="6" type="ORF">AWRI3580_g2508</name>
</gene>
<dbReference type="Gene3D" id="3.30.930.10">
    <property type="entry name" value="Bira Bifunctional Protein, Domain 2"/>
    <property type="match status" value="1"/>
</dbReference>